<dbReference type="PANTHER" id="PTHR40083">
    <property type="entry name" value="UPF0122 PROTEIN CBO2450/CLC_2298"/>
    <property type="match status" value="1"/>
</dbReference>
<dbReference type="InterPro" id="IPR007394">
    <property type="entry name" value="UPF0122"/>
</dbReference>
<comment type="function">
    <text evidence="2 3">Might take part in the signal recognition particle (SRP) pathway. This is inferred from the conservation of its genetic proximity to ftsY/ffh. May be a regulatory protein.</text>
</comment>
<evidence type="ECO:0000256" key="1">
    <source>
        <dbReference type="ARBA" id="ARBA00008720"/>
    </source>
</evidence>
<dbReference type="PANTHER" id="PTHR40083:SF1">
    <property type="entry name" value="UPF0122 PROTEIN YLXM"/>
    <property type="match status" value="1"/>
</dbReference>
<dbReference type="Gene3D" id="1.10.10.10">
    <property type="entry name" value="Winged helix-like DNA-binding domain superfamily/Winged helix DNA-binding domain"/>
    <property type="match status" value="1"/>
</dbReference>
<dbReference type="AlphaFoldDB" id="A0A061CH70"/>
<dbReference type="SUPFAM" id="SSF88659">
    <property type="entry name" value="Sigma3 and sigma4 domains of RNA polymerase sigma factors"/>
    <property type="match status" value="1"/>
</dbReference>
<evidence type="ECO:0000313" key="6">
    <source>
        <dbReference type="Proteomes" id="UP001200334"/>
    </source>
</evidence>
<evidence type="ECO:0000313" key="5">
    <source>
        <dbReference type="EMBL" id="MCD5563112.1"/>
    </source>
</evidence>
<dbReference type="HAMAP" id="MF_00245">
    <property type="entry name" value="UPF0122"/>
    <property type="match status" value="1"/>
</dbReference>
<dbReference type="Pfam" id="PF04297">
    <property type="entry name" value="UPF0122"/>
    <property type="match status" value="1"/>
</dbReference>
<dbReference type="Proteomes" id="UP001200334">
    <property type="component" value="Unassembled WGS sequence"/>
</dbReference>
<comment type="similarity">
    <text evidence="1 3">Belongs to the UPF0122 family.</text>
</comment>
<dbReference type="InterPro" id="IPR054831">
    <property type="entry name" value="UPF0122_fam_protein"/>
</dbReference>
<name>A0A061CH70_LACDL</name>
<evidence type="ECO:0000256" key="3">
    <source>
        <dbReference type="HAMAP-Rule" id="MF_00245"/>
    </source>
</evidence>
<evidence type="ECO:0000313" key="4">
    <source>
        <dbReference type="EMBL" id="AZA15878.1"/>
    </source>
</evidence>
<dbReference type="OrthoDB" id="6392at2"/>
<dbReference type="NCBIfam" id="NF045758">
    <property type="entry name" value="YlxM"/>
    <property type="match status" value="1"/>
</dbReference>
<reference evidence="5 6" key="2">
    <citation type="submission" date="2021-12" db="EMBL/GenBank/DDBJ databases">
        <title>Antimicrobial susceptibility of Lactobacillus delbrueckii subsp. lactis obtained from milk products and other habitats.</title>
        <authorList>
            <person name="Shani N."/>
        </authorList>
    </citation>
    <scope>NUCLEOTIDE SEQUENCE [LARGE SCALE GENOMIC DNA]</scope>
    <source>
        <strain evidence="5 6">FAM 21755</strain>
    </source>
</reference>
<reference evidence="4" key="1">
    <citation type="submission" date="2018-07" db="EMBL/GenBank/DDBJ databases">
        <authorList>
            <person name="Somerville V."/>
        </authorList>
    </citation>
    <scope>NUCLEOTIDE SEQUENCE</scope>
    <source>
        <strain evidence="4">NWC_2_2</strain>
    </source>
</reference>
<dbReference type="EMBL" id="JAJNUY010000007">
    <property type="protein sequence ID" value="MCD5563112.1"/>
    <property type="molecule type" value="Genomic_DNA"/>
</dbReference>
<dbReference type="InterPro" id="IPR013324">
    <property type="entry name" value="RNA_pol_sigma_r3/r4-like"/>
</dbReference>
<evidence type="ECO:0000256" key="2">
    <source>
        <dbReference type="ARBA" id="ARBA00024764"/>
    </source>
</evidence>
<dbReference type="InterPro" id="IPR036388">
    <property type="entry name" value="WH-like_DNA-bd_sf"/>
</dbReference>
<dbReference type="RefSeq" id="WP_003615482.1">
    <property type="nucleotide sequence ID" value="NZ_BJLO01000014.1"/>
</dbReference>
<organism evidence="4">
    <name type="scientific">Lactobacillus delbrueckii subsp. lactis</name>
    <dbReference type="NCBI Taxonomy" id="29397"/>
    <lineage>
        <taxon>Bacteria</taxon>
        <taxon>Bacillati</taxon>
        <taxon>Bacillota</taxon>
        <taxon>Bacilli</taxon>
        <taxon>Lactobacillales</taxon>
        <taxon>Lactobacillaceae</taxon>
        <taxon>Lactobacillus</taxon>
    </lineage>
</organism>
<dbReference type="EMBL" id="CP031023">
    <property type="protein sequence ID" value="AZA15878.1"/>
    <property type="molecule type" value="Genomic_DNA"/>
</dbReference>
<gene>
    <name evidence="4" type="ORF">DQL93_04450</name>
    <name evidence="5" type="ORF">LOB85_02930</name>
</gene>
<protein>
    <recommendedName>
        <fullName evidence="3">UPF0122 protein DQL93_04450</fullName>
    </recommendedName>
</protein>
<sequence>MDELSKNEALGDLYAMYGALLTQGQQDYFEDYYYNDLSLGEIADNRNVSRQAVYDNLRRSAKSLEKYEDKLRLLASYGQLEEGISQALVSLAAGDQETAKLQLEDLLQIIRGE</sequence>
<proteinExistence type="inferred from homology"/>
<accession>A0A061CH70</accession>